<evidence type="ECO:0000259" key="4">
    <source>
        <dbReference type="PROSITE" id="PS50949"/>
    </source>
</evidence>
<dbReference type="Gene3D" id="1.10.10.10">
    <property type="entry name" value="Winged helix-like DNA-binding domain superfamily/Winged helix DNA-binding domain"/>
    <property type="match status" value="1"/>
</dbReference>
<evidence type="ECO:0000256" key="1">
    <source>
        <dbReference type="ARBA" id="ARBA00023015"/>
    </source>
</evidence>
<sequence length="245" mass="26969">MPNPAFAHEKTLQSKTKKALLADKLIDMILTGLLRDGDELPGERALSQLFGVSRETVRGAMARLEAAGLIAVAHGSKTRIVAGEAELARFRDVVPAQRAGEFDPLDLDSVFESRAVVEAAIARLAARHIDAEGVAQLRRLLEAQRELFASPVHFQLSDQRFHKLISAQARNPILARYAEELYAFGLPLRRQVMNEPAAIAQSYREHGAIVAALAEGDPEAAERAMLTHLESVHRTTREQLSGRRD</sequence>
<dbReference type="EMBL" id="CP035631">
    <property type="protein sequence ID" value="WFF41067.1"/>
    <property type="molecule type" value="Genomic_DNA"/>
</dbReference>
<name>A0ABY8FET6_9GAMM</name>
<dbReference type="Gene3D" id="1.20.120.530">
    <property type="entry name" value="GntR ligand-binding domain-like"/>
    <property type="match status" value="1"/>
</dbReference>
<dbReference type="CDD" id="cd07377">
    <property type="entry name" value="WHTH_GntR"/>
    <property type="match status" value="1"/>
</dbReference>
<keyword evidence="2" id="KW-0238">DNA-binding</keyword>
<organism evidence="5 6">
    <name type="scientific">Salinicola endophyticus</name>
    <dbReference type="NCBI Taxonomy" id="1949083"/>
    <lineage>
        <taxon>Bacteria</taxon>
        <taxon>Pseudomonadati</taxon>
        <taxon>Pseudomonadota</taxon>
        <taxon>Gammaproteobacteria</taxon>
        <taxon>Oceanospirillales</taxon>
        <taxon>Halomonadaceae</taxon>
        <taxon>Salinicola</taxon>
    </lineage>
</organism>
<dbReference type="SUPFAM" id="SSF46785">
    <property type="entry name" value="Winged helix' DNA-binding domain"/>
    <property type="match status" value="1"/>
</dbReference>
<keyword evidence="1" id="KW-0805">Transcription regulation</keyword>
<dbReference type="SMART" id="SM00345">
    <property type="entry name" value="HTH_GNTR"/>
    <property type="match status" value="1"/>
</dbReference>
<dbReference type="SMART" id="SM00895">
    <property type="entry name" value="FCD"/>
    <property type="match status" value="1"/>
</dbReference>
<accession>A0ABY8FET6</accession>
<evidence type="ECO:0000313" key="6">
    <source>
        <dbReference type="Proteomes" id="UP001321526"/>
    </source>
</evidence>
<evidence type="ECO:0000256" key="3">
    <source>
        <dbReference type="ARBA" id="ARBA00023163"/>
    </source>
</evidence>
<dbReference type="Pfam" id="PF07729">
    <property type="entry name" value="FCD"/>
    <property type="match status" value="1"/>
</dbReference>
<dbReference type="InterPro" id="IPR008920">
    <property type="entry name" value="TF_FadR/GntR_C"/>
</dbReference>
<dbReference type="InterPro" id="IPR036388">
    <property type="entry name" value="WH-like_DNA-bd_sf"/>
</dbReference>
<feature type="domain" description="HTH gntR-type" evidence="4">
    <location>
        <begin position="15"/>
        <end position="84"/>
    </location>
</feature>
<dbReference type="RefSeq" id="WP_110689873.1">
    <property type="nucleotide sequence ID" value="NZ_CP035631.1"/>
</dbReference>
<keyword evidence="6" id="KW-1185">Reference proteome</keyword>
<reference evidence="5 6" key="1">
    <citation type="submission" date="2019-01" db="EMBL/GenBank/DDBJ databases">
        <title>Genome sequence of Salinicola endophyticus REST5.</title>
        <authorList>
            <person name="Nascimento F.X."/>
        </authorList>
    </citation>
    <scope>NUCLEOTIDE SEQUENCE [LARGE SCALE GENOMIC DNA]</scope>
    <source>
        <strain evidence="5 6">REST5</strain>
    </source>
</reference>
<dbReference type="Pfam" id="PF00392">
    <property type="entry name" value="GntR"/>
    <property type="match status" value="1"/>
</dbReference>
<dbReference type="SUPFAM" id="SSF48008">
    <property type="entry name" value="GntR ligand-binding domain-like"/>
    <property type="match status" value="1"/>
</dbReference>
<dbReference type="PANTHER" id="PTHR43537">
    <property type="entry name" value="TRANSCRIPTIONAL REGULATOR, GNTR FAMILY"/>
    <property type="match status" value="1"/>
</dbReference>
<evidence type="ECO:0000313" key="5">
    <source>
        <dbReference type="EMBL" id="WFF41067.1"/>
    </source>
</evidence>
<gene>
    <name evidence="5" type="ORF">EVC62_05875</name>
</gene>
<proteinExistence type="predicted"/>
<dbReference type="InterPro" id="IPR000524">
    <property type="entry name" value="Tscrpt_reg_HTH_GntR"/>
</dbReference>
<dbReference type="InterPro" id="IPR036390">
    <property type="entry name" value="WH_DNA-bd_sf"/>
</dbReference>
<evidence type="ECO:0000256" key="2">
    <source>
        <dbReference type="ARBA" id="ARBA00023125"/>
    </source>
</evidence>
<keyword evidence="3" id="KW-0804">Transcription</keyword>
<protein>
    <submittedName>
        <fullName evidence="5">FadR family transcriptional regulator</fullName>
    </submittedName>
</protein>
<dbReference type="PROSITE" id="PS50949">
    <property type="entry name" value="HTH_GNTR"/>
    <property type="match status" value="1"/>
</dbReference>
<dbReference type="PRINTS" id="PR00035">
    <property type="entry name" value="HTHGNTR"/>
</dbReference>
<dbReference type="Proteomes" id="UP001321526">
    <property type="component" value="Chromosome"/>
</dbReference>
<dbReference type="PANTHER" id="PTHR43537:SF5">
    <property type="entry name" value="UXU OPERON TRANSCRIPTIONAL REGULATOR"/>
    <property type="match status" value="1"/>
</dbReference>
<dbReference type="InterPro" id="IPR011711">
    <property type="entry name" value="GntR_C"/>
</dbReference>